<feature type="binding site" evidence="6">
    <location>
        <begin position="99"/>
        <end position="101"/>
    </location>
    <ligand>
        <name>phosphate</name>
        <dbReference type="ChEBI" id="CHEBI:43474"/>
    </ligand>
</feature>
<keyword evidence="3 5" id="KW-0328">Glycosyltransferase</keyword>
<dbReference type="EC" id="2.4.2.1" evidence="5"/>
<evidence type="ECO:0000313" key="9">
    <source>
        <dbReference type="Proteomes" id="UP000789375"/>
    </source>
</evidence>
<dbReference type="PIRSF" id="PIRSF000477">
    <property type="entry name" value="PurNPase"/>
    <property type="match status" value="1"/>
</dbReference>
<dbReference type="InterPro" id="IPR035994">
    <property type="entry name" value="Nucleoside_phosphorylase_sf"/>
</dbReference>
<dbReference type="Gene3D" id="3.40.50.1580">
    <property type="entry name" value="Nucleoside phosphorylase domain"/>
    <property type="match status" value="1"/>
</dbReference>
<reference evidence="8" key="1">
    <citation type="submission" date="2021-06" db="EMBL/GenBank/DDBJ databases">
        <authorList>
            <person name="Kallberg Y."/>
            <person name="Tangrot J."/>
            <person name="Rosling A."/>
        </authorList>
    </citation>
    <scope>NUCLEOTIDE SEQUENCE</scope>
    <source>
        <strain evidence="8">87-6 pot B 2015</strain>
    </source>
</reference>
<dbReference type="NCBIfam" id="NF006054">
    <property type="entry name" value="PRK08202.1"/>
    <property type="match status" value="1"/>
</dbReference>
<feature type="binding site" evidence="6">
    <location>
        <position position="236"/>
    </location>
    <ligand>
        <name>phosphate</name>
        <dbReference type="ChEBI" id="CHEBI:43474"/>
    </ligand>
</feature>
<organism evidence="8 9">
    <name type="scientific">Funneliformis mosseae</name>
    <name type="common">Endomycorrhizal fungus</name>
    <name type="synonym">Glomus mosseae</name>
    <dbReference type="NCBI Taxonomy" id="27381"/>
    <lineage>
        <taxon>Eukaryota</taxon>
        <taxon>Fungi</taxon>
        <taxon>Fungi incertae sedis</taxon>
        <taxon>Mucoromycota</taxon>
        <taxon>Glomeromycotina</taxon>
        <taxon>Glomeromycetes</taxon>
        <taxon>Glomerales</taxon>
        <taxon>Glomeraceae</taxon>
        <taxon>Funneliformis</taxon>
    </lineage>
</organism>
<dbReference type="Proteomes" id="UP000789375">
    <property type="component" value="Unassembled WGS sequence"/>
</dbReference>
<feature type="binding site" evidence="6">
    <location>
        <position position="259"/>
    </location>
    <ligand>
        <name>a purine D-ribonucleoside</name>
        <dbReference type="ChEBI" id="CHEBI:142355"/>
    </ligand>
</feature>
<evidence type="ECO:0000256" key="2">
    <source>
        <dbReference type="ARBA" id="ARBA00006751"/>
    </source>
</evidence>
<keyword evidence="9" id="KW-1185">Reference proteome</keyword>
<dbReference type="Pfam" id="PF01048">
    <property type="entry name" value="PNP_UDP_1"/>
    <property type="match status" value="1"/>
</dbReference>
<evidence type="ECO:0000313" key="8">
    <source>
        <dbReference type="EMBL" id="CAG8466309.1"/>
    </source>
</evidence>
<dbReference type="GO" id="GO:0004731">
    <property type="term" value="F:purine-nucleoside phosphorylase activity"/>
    <property type="evidence" value="ECO:0007669"/>
    <property type="project" value="UniProtKB-EC"/>
</dbReference>
<keyword evidence="4 5" id="KW-0808">Transferase</keyword>
<gene>
    <name evidence="8" type="ORF">FMOSSE_LOCUS2292</name>
</gene>
<dbReference type="CDD" id="cd09009">
    <property type="entry name" value="PNP-EcPNPII_like"/>
    <property type="match status" value="1"/>
</dbReference>
<dbReference type="GO" id="GO:0005737">
    <property type="term" value="C:cytoplasm"/>
    <property type="evidence" value="ECO:0007669"/>
    <property type="project" value="TreeGrafter"/>
</dbReference>
<dbReference type="NCBIfam" id="TIGR01697">
    <property type="entry name" value="PNPH-PUNA-XAPA"/>
    <property type="match status" value="1"/>
</dbReference>
<evidence type="ECO:0000256" key="5">
    <source>
        <dbReference type="PIRNR" id="PIRNR000477"/>
    </source>
</evidence>
<feature type="binding site" evidence="6">
    <location>
        <position position="77"/>
    </location>
    <ligand>
        <name>phosphate</name>
        <dbReference type="ChEBI" id="CHEBI:43474"/>
    </ligand>
</feature>
<feature type="binding site" evidence="6">
    <location>
        <position position="43"/>
    </location>
    <ligand>
        <name>phosphate</name>
        <dbReference type="ChEBI" id="CHEBI:43474"/>
    </ligand>
</feature>
<dbReference type="PANTHER" id="PTHR11904">
    <property type="entry name" value="METHYLTHIOADENOSINE/PURINE NUCLEOSIDE PHOSPHORYLASE"/>
    <property type="match status" value="1"/>
</dbReference>
<feature type="binding site" evidence="6">
    <location>
        <position position="131"/>
    </location>
    <ligand>
        <name>phosphate</name>
        <dbReference type="ChEBI" id="CHEBI:43474"/>
    </ligand>
</feature>
<evidence type="ECO:0000259" key="7">
    <source>
        <dbReference type="Pfam" id="PF01048"/>
    </source>
</evidence>
<dbReference type="SUPFAM" id="SSF53167">
    <property type="entry name" value="Purine and uridine phosphorylases"/>
    <property type="match status" value="1"/>
</dbReference>
<protein>
    <recommendedName>
        <fullName evidence="5">Purine nucleoside phosphorylase</fullName>
        <ecNumber evidence="5">2.4.2.1</ecNumber>
    </recommendedName>
    <alternativeName>
        <fullName evidence="5">Inosine-guanosine phosphorylase</fullName>
    </alternativeName>
</protein>
<comment type="pathway">
    <text evidence="1 5">Purine metabolism; purine nucleoside salvage.</text>
</comment>
<dbReference type="GO" id="GO:0009116">
    <property type="term" value="P:nucleoside metabolic process"/>
    <property type="evidence" value="ECO:0007669"/>
    <property type="project" value="InterPro"/>
</dbReference>
<dbReference type="InterPro" id="IPR011268">
    <property type="entry name" value="Purine_phosphorylase"/>
</dbReference>
<feature type="binding site" evidence="6">
    <location>
        <position position="217"/>
    </location>
    <ligand>
        <name>a purine D-ribonucleoside</name>
        <dbReference type="ChEBI" id="CHEBI:142355"/>
    </ligand>
</feature>
<evidence type="ECO:0000256" key="6">
    <source>
        <dbReference type="PIRSR" id="PIRSR000477-2"/>
    </source>
</evidence>
<sequence length="314" mass="33969">MPPVQENDTLNPDSANFIAIIKYLRARLPTELSQPRVAIICGSGLGGLVDTIDETKCKKVEFKYEDIGFATSTVQGHAGKLVFGFLGKNQIPTVCMVGRFHFYEGHNLKDVTLPIRIFKLLGVKILIATSAAGALNKDFQVGNVAVLTDHISLPGLVGNNPLFGPNLDAFGPRFPPMSDAYDYDLRVLAFKASSTLNFKEGVLKEAIYCFVGGPSYETKAEARFLRTIGGDVVGMSVVPEVIVARHSGIRVLGLSLVTNMVALGKGKSADPLSRESGVIEEPPPSHEEVLKTSQSRALEMQNLVKTIVELIETI</sequence>
<proteinExistence type="inferred from homology"/>
<name>A0A9N8VW08_FUNMO</name>
<dbReference type="InterPro" id="IPR000845">
    <property type="entry name" value="Nucleoside_phosphorylase_d"/>
</dbReference>
<evidence type="ECO:0000256" key="4">
    <source>
        <dbReference type="ARBA" id="ARBA00022679"/>
    </source>
</evidence>
<dbReference type="AlphaFoldDB" id="A0A9N8VW08"/>
<evidence type="ECO:0000256" key="1">
    <source>
        <dbReference type="ARBA" id="ARBA00005058"/>
    </source>
</evidence>
<comment type="caution">
    <text evidence="8">The sequence shown here is derived from an EMBL/GenBank/DDBJ whole genome shotgun (WGS) entry which is preliminary data.</text>
</comment>
<evidence type="ECO:0000256" key="3">
    <source>
        <dbReference type="ARBA" id="ARBA00022676"/>
    </source>
</evidence>
<accession>A0A9N8VW08</accession>
<dbReference type="EMBL" id="CAJVPP010000294">
    <property type="protein sequence ID" value="CAG8466309.1"/>
    <property type="molecule type" value="Genomic_DNA"/>
</dbReference>
<feature type="domain" description="Nucleoside phosphorylase" evidence="7">
    <location>
        <begin position="36"/>
        <end position="308"/>
    </location>
</feature>
<dbReference type="PANTHER" id="PTHR11904:SF9">
    <property type="entry name" value="PURINE NUCLEOSIDE PHOSPHORYLASE-RELATED"/>
    <property type="match status" value="1"/>
</dbReference>
<comment type="similarity">
    <text evidence="2 5">Belongs to the PNP/MTAP phosphorylase family.</text>
</comment>
<comment type="function">
    <text evidence="5">The purine nucleoside phosphorylases catalyze the phosphorolytic breakdown of the N-glycosidic bond in the beta-(deoxy)ribonucleoside molecules, with the formation of the corresponding free purine bases and pentose-1-phosphate.</text>
</comment>